<evidence type="ECO:0000313" key="11">
    <source>
        <dbReference type="Proteomes" id="UP000504633"/>
    </source>
</evidence>
<dbReference type="InterPro" id="IPR023614">
    <property type="entry name" value="Porin_dom_sf"/>
</dbReference>
<organism evidence="11 12">
    <name type="scientific">Drosophila hydei</name>
    <name type="common">Fruit fly</name>
    <dbReference type="NCBI Taxonomy" id="7224"/>
    <lineage>
        <taxon>Eukaryota</taxon>
        <taxon>Metazoa</taxon>
        <taxon>Ecdysozoa</taxon>
        <taxon>Arthropoda</taxon>
        <taxon>Hexapoda</taxon>
        <taxon>Insecta</taxon>
        <taxon>Pterygota</taxon>
        <taxon>Neoptera</taxon>
        <taxon>Endopterygota</taxon>
        <taxon>Diptera</taxon>
        <taxon>Brachycera</taxon>
        <taxon>Muscomorpha</taxon>
        <taxon>Ephydroidea</taxon>
        <taxon>Drosophilidae</taxon>
        <taxon>Drosophila</taxon>
    </lineage>
</organism>
<evidence type="ECO:0000256" key="5">
    <source>
        <dbReference type="ARBA" id="ARBA00022692"/>
    </source>
</evidence>
<dbReference type="GO" id="GO:0046930">
    <property type="term" value="C:pore complex"/>
    <property type="evidence" value="ECO:0007669"/>
    <property type="project" value="UniProtKB-KW"/>
</dbReference>
<dbReference type="AlphaFoldDB" id="A0A6J1LYA3"/>
<dbReference type="GO" id="GO:0005741">
    <property type="term" value="C:mitochondrial outer membrane"/>
    <property type="evidence" value="ECO:0007669"/>
    <property type="project" value="UniProtKB-SubCell"/>
</dbReference>
<evidence type="ECO:0000256" key="9">
    <source>
        <dbReference type="ARBA" id="ARBA00023128"/>
    </source>
</evidence>
<evidence type="ECO:0000256" key="4">
    <source>
        <dbReference type="ARBA" id="ARBA00022452"/>
    </source>
</evidence>
<keyword evidence="11" id="KW-1185">Reference proteome</keyword>
<dbReference type="Proteomes" id="UP000504633">
    <property type="component" value="Unplaced"/>
</dbReference>
<keyword evidence="9" id="KW-0496">Mitochondrion</keyword>
<keyword evidence="8" id="KW-0626">Porin</keyword>
<dbReference type="FunFam" id="2.40.160.10:FF:000012">
    <property type="entry name" value="Voltage-dependent anion-selective channel"/>
    <property type="match status" value="1"/>
</dbReference>
<dbReference type="PANTHER" id="PTHR11743">
    <property type="entry name" value="VOLTAGE-DEPENDENT ANION-SELECTIVE CHANNEL"/>
    <property type="match status" value="1"/>
</dbReference>
<keyword evidence="4" id="KW-1134">Transmembrane beta strand</keyword>
<evidence type="ECO:0000313" key="12">
    <source>
        <dbReference type="RefSeq" id="XP_023173349.1"/>
    </source>
</evidence>
<evidence type="ECO:0000256" key="1">
    <source>
        <dbReference type="ARBA" id="ARBA00004294"/>
    </source>
</evidence>
<name>A0A6J1LYA3_DROHY</name>
<dbReference type="CDD" id="cd07306">
    <property type="entry name" value="Porin3_VDAC"/>
    <property type="match status" value="1"/>
</dbReference>
<dbReference type="KEGG" id="dhe:111601123"/>
<comment type="similarity">
    <text evidence="2">Belongs to the eukaryotic mitochondrial porin family.</text>
</comment>
<proteinExistence type="inferred from homology"/>
<evidence type="ECO:0000256" key="7">
    <source>
        <dbReference type="ARBA" id="ARBA00023065"/>
    </source>
</evidence>
<dbReference type="GO" id="GO:0015288">
    <property type="term" value="F:porin activity"/>
    <property type="evidence" value="ECO:0007669"/>
    <property type="project" value="UniProtKB-KW"/>
</dbReference>
<gene>
    <name evidence="12" type="primary">LOC111601123</name>
</gene>
<evidence type="ECO:0000256" key="6">
    <source>
        <dbReference type="ARBA" id="ARBA00022787"/>
    </source>
</evidence>
<dbReference type="PRINTS" id="PR00185">
    <property type="entry name" value="EUKARYTPORIN"/>
</dbReference>
<evidence type="ECO:0000256" key="8">
    <source>
        <dbReference type="ARBA" id="ARBA00023114"/>
    </source>
</evidence>
<keyword evidence="5" id="KW-0812">Transmembrane</keyword>
<dbReference type="GO" id="GO:0008308">
    <property type="term" value="F:voltage-gated monoatomic anion channel activity"/>
    <property type="evidence" value="ECO:0007669"/>
    <property type="project" value="InterPro"/>
</dbReference>
<keyword evidence="10" id="KW-0472">Membrane</keyword>
<keyword evidence="6" id="KW-1000">Mitochondrion outer membrane</keyword>
<dbReference type="InterPro" id="IPR027246">
    <property type="entry name" value="Porin_Euk/Tom40"/>
</dbReference>
<protein>
    <submittedName>
        <fullName evidence="12">Voltage-dependent anion-selective channel</fullName>
    </submittedName>
</protein>
<accession>A0A6J1LYA3</accession>
<dbReference type="GeneID" id="111601123"/>
<dbReference type="InterPro" id="IPR001925">
    <property type="entry name" value="Porin_Euk"/>
</dbReference>
<dbReference type="Pfam" id="PF01459">
    <property type="entry name" value="Porin_3"/>
    <property type="match status" value="1"/>
</dbReference>
<evidence type="ECO:0000256" key="3">
    <source>
        <dbReference type="ARBA" id="ARBA00022448"/>
    </source>
</evidence>
<dbReference type="Gene3D" id="2.40.160.10">
    <property type="entry name" value="Porin"/>
    <property type="match status" value="1"/>
</dbReference>
<dbReference type="OrthoDB" id="7827681at2759"/>
<dbReference type="RefSeq" id="XP_023173349.1">
    <property type="nucleotide sequence ID" value="XM_023317581.2"/>
</dbReference>
<sequence>MEILVIQHSCKKFLKPYNTLELYNLFIWPKMVPPVYADLGKLARDLFRRGYHPGLWQLDCKTMTSSGIEFFTTGFASQDASKVMGSLQSKYNIEDYGITLTERWNTDNLLFGEIAQKDKLVEGLLLALEGRFQPSSGDKSGRFMARYAKDFFNILGKIDIKSDPLIGLSLVLSHNQFLAGASTDVDINSENIGWSVALGWTNETTTVHGELINADGWLLSVFHKANEQIDAAVEVGQAAAGAVEEGEEPRRGDLNVGVGMVYRLEGDALIRAKINSNVELGLGFQQKLREGITMSISTVLDCPHITDGNHKFGVGLSLEC</sequence>
<dbReference type="OMA" id="QLDCKTM"/>
<keyword evidence="7" id="KW-0406">Ion transport</keyword>
<evidence type="ECO:0000256" key="2">
    <source>
        <dbReference type="ARBA" id="ARBA00007780"/>
    </source>
</evidence>
<reference evidence="12" key="1">
    <citation type="submission" date="2025-08" db="UniProtKB">
        <authorList>
            <consortium name="RefSeq"/>
        </authorList>
    </citation>
    <scope>IDENTIFICATION</scope>
    <source>
        <strain evidence="12">15085-1641.00</strain>
        <tissue evidence="12">Whole body</tissue>
    </source>
</reference>
<keyword evidence="3" id="KW-0813">Transport</keyword>
<dbReference type="PANTHER" id="PTHR11743:SF70">
    <property type="entry name" value="GH26960P-RELATED"/>
    <property type="match status" value="1"/>
</dbReference>
<evidence type="ECO:0000256" key="10">
    <source>
        <dbReference type="ARBA" id="ARBA00023136"/>
    </source>
</evidence>
<comment type="subcellular location">
    <subcellularLocation>
        <location evidence="1">Mitochondrion outer membrane</location>
    </subcellularLocation>
</comment>